<dbReference type="Proteomes" id="UP001139493">
    <property type="component" value="Unassembled WGS sequence"/>
</dbReference>
<proteinExistence type="predicted"/>
<comment type="caution">
    <text evidence="3">The sequence shown here is derived from an EMBL/GenBank/DDBJ whole genome shotgun (WGS) entry which is preliminary data.</text>
</comment>
<feature type="coiled-coil region" evidence="1">
    <location>
        <begin position="63"/>
        <end position="97"/>
    </location>
</feature>
<organism evidence="3 4">
    <name type="scientific">Promicromonospora thailandica</name>
    <dbReference type="NCBI Taxonomy" id="765201"/>
    <lineage>
        <taxon>Bacteria</taxon>
        <taxon>Bacillati</taxon>
        <taxon>Actinomycetota</taxon>
        <taxon>Actinomycetes</taxon>
        <taxon>Micrococcales</taxon>
        <taxon>Promicromonosporaceae</taxon>
        <taxon>Promicromonospora</taxon>
    </lineage>
</organism>
<dbReference type="EMBL" id="JAMTCS010000015">
    <property type="protein sequence ID" value="MCP2266935.1"/>
    <property type="molecule type" value="Genomic_DNA"/>
</dbReference>
<feature type="region of interest" description="Disordered" evidence="2">
    <location>
        <begin position="15"/>
        <end position="39"/>
    </location>
</feature>
<keyword evidence="4" id="KW-1185">Reference proteome</keyword>
<accession>A0A9X2G4G8</accession>
<feature type="compositionally biased region" description="Low complexity" evidence="2">
    <location>
        <begin position="22"/>
        <end position="36"/>
    </location>
</feature>
<evidence type="ECO:0000313" key="3">
    <source>
        <dbReference type="EMBL" id="MCP2266935.1"/>
    </source>
</evidence>
<sequence>MSFMSRCDATAYPAAMAQDAHQSGSQQPGSQQPGSRRPGHEIQAELEAAQQAVAEHRRLSGRLESARAALATAEKGLARATEALAGEAADVRRLEELSPTLIWATLRGDRDERLEAERAEQRAAEYQVAAARRAVAVAERESAVVAADLAGLGDVGARRDRALAAKESWVVGSGADGARELTGLAAEVGAARAELTEVREVVAAADVAGAALAGARKHLDSASGWAAYDTFGGGGFVADLVKREKMDQAVALMRTADEALHALARELGDLGRDGVGGIGVDGLSATFDVWLDDIFSDWSVMNRINEARDRVRAAQVAVGGVRQGAADRAAALEARLGELGARREHLLTGA</sequence>
<gene>
    <name evidence="3" type="ORF">APR03_004307</name>
</gene>
<reference evidence="3" key="1">
    <citation type="submission" date="2022-06" db="EMBL/GenBank/DDBJ databases">
        <title>Genomic Encyclopedia of Archaeal and Bacterial Type Strains, Phase II (KMG-II): from individual species to whole genera.</title>
        <authorList>
            <person name="Goeker M."/>
        </authorList>
    </citation>
    <scope>NUCLEOTIDE SEQUENCE</scope>
    <source>
        <strain evidence="3">DSM 26652</strain>
    </source>
</reference>
<evidence type="ECO:0000313" key="4">
    <source>
        <dbReference type="Proteomes" id="UP001139493"/>
    </source>
</evidence>
<protein>
    <submittedName>
        <fullName evidence="3">Uncharacterized protein</fullName>
    </submittedName>
</protein>
<name>A0A9X2G4G8_9MICO</name>
<dbReference type="AlphaFoldDB" id="A0A9X2G4G8"/>
<keyword evidence="1" id="KW-0175">Coiled coil</keyword>
<evidence type="ECO:0000256" key="1">
    <source>
        <dbReference type="SAM" id="Coils"/>
    </source>
</evidence>
<evidence type="ECO:0000256" key="2">
    <source>
        <dbReference type="SAM" id="MobiDB-lite"/>
    </source>
</evidence>